<keyword evidence="2" id="KW-1277">Toxin-antitoxin system</keyword>
<comment type="caution">
    <text evidence="4">The sequence shown here is derived from an EMBL/GenBank/DDBJ whole genome shotgun (WGS) entry which is preliminary data.</text>
</comment>
<evidence type="ECO:0000313" key="5">
    <source>
        <dbReference type="Proteomes" id="UP001384579"/>
    </source>
</evidence>
<gene>
    <name evidence="4" type="ORF">WMG39_10955</name>
</gene>
<sequence length="125" mass="13647">MVICQGDIYWIDLGQPIGSEPGYIRPYVVIQNDVLNSSQIRTIIVCALTTNLRRARAIGNVLLEAGEADLAEQSVVNVSQIFTVDKALLTDKIGKLSRPRVGQILAGLALVTKPQQIDSSEQEEN</sequence>
<evidence type="ECO:0000256" key="2">
    <source>
        <dbReference type="ARBA" id="ARBA00022649"/>
    </source>
</evidence>
<dbReference type="EMBL" id="JBBLXS010000115">
    <property type="protein sequence ID" value="MEK0185379.1"/>
    <property type="molecule type" value="Genomic_DNA"/>
</dbReference>
<comment type="function">
    <text evidence="3">Toxic component of a type II toxin-antitoxin (TA) system.</text>
</comment>
<dbReference type="Proteomes" id="UP001384579">
    <property type="component" value="Unassembled WGS sequence"/>
</dbReference>
<protein>
    <recommendedName>
        <fullName evidence="3">mRNA interferase</fullName>
        <ecNumber evidence="3">3.1.-.-</ecNumber>
    </recommendedName>
</protein>
<dbReference type="RefSeq" id="WP_340517036.1">
    <property type="nucleotide sequence ID" value="NZ_JBBLXS010000115.1"/>
</dbReference>
<dbReference type="PANTHER" id="PTHR33988">
    <property type="entry name" value="ENDORIBONUCLEASE MAZF-RELATED"/>
    <property type="match status" value="1"/>
</dbReference>
<keyword evidence="3 4" id="KW-0378">Hydrolase</keyword>
<comment type="similarity">
    <text evidence="1 3">Belongs to the PemK/MazF family.</text>
</comment>
<reference evidence="4 5" key="1">
    <citation type="journal article" date="2020" name="Harmful Algae">
        <title>Molecular and morphological characterization of a novel dihydroanatoxin-a producing Microcoleus species (cyanobacteria) from the Russian River, California, USA.</title>
        <authorList>
            <person name="Conklin K.Y."/>
            <person name="Stancheva R."/>
            <person name="Otten T.G."/>
            <person name="Fadness R."/>
            <person name="Boyer G.L."/>
            <person name="Read B."/>
            <person name="Zhang X."/>
            <person name="Sheath R.G."/>
        </authorList>
    </citation>
    <scope>NUCLEOTIDE SEQUENCE [LARGE SCALE GENOMIC DNA]</scope>
    <source>
        <strain evidence="4 5">PTRS2</strain>
    </source>
</reference>
<dbReference type="PIRSF" id="PIRSF033490">
    <property type="entry name" value="MazF"/>
    <property type="match status" value="1"/>
</dbReference>
<keyword evidence="5" id="KW-1185">Reference proteome</keyword>
<accession>A0ABU8YLU6</accession>
<keyword evidence="3" id="KW-0540">Nuclease</keyword>
<evidence type="ECO:0000256" key="1">
    <source>
        <dbReference type="ARBA" id="ARBA00007521"/>
    </source>
</evidence>
<dbReference type="EC" id="3.1.-.-" evidence="3"/>
<dbReference type="GO" id="GO:0016787">
    <property type="term" value="F:hydrolase activity"/>
    <property type="evidence" value="ECO:0007669"/>
    <property type="project" value="UniProtKB-KW"/>
</dbReference>
<dbReference type="Gene3D" id="2.30.30.110">
    <property type="match status" value="1"/>
</dbReference>
<name>A0ABU8YLU6_9CYAN</name>
<dbReference type="SUPFAM" id="SSF50118">
    <property type="entry name" value="Cell growth inhibitor/plasmid maintenance toxic component"/>
    <property type="match status" value="1"/>
</dbReference>
<keyword evidence="3" id="KW-0255">Endonuclease</keyword>
<dbReference type="PANTHER" id="PTHR33988:SF2">
    <property type="entry name" value="ENDORIBONUCLEASE MAZF"/>
    <property type="match status" value="1"/>
</dbReference>
<dbReference type="InterPro" id="IPR011067">
    <property type="entry name" value="Plasmid_toxin/cell-grow_inhib"/>
</dbReference>
<evidence type="ECO:0000256" key="3">
    <source>
        <dbReference type="PIRNR" id="PIRNR033490"/>
    </source>
</evidence>
<organism evidence="4 5">
    <name type="scientific">Microcoleus anatoxicus PTRS2</name>
    <dbReference type="NCBI Taxonomy" id="2705321"/>
    <lineage>
        <taxon>Bacteria</taxon>
        <taxon>Bacillati</taxon>
        <taxon>Cyanobacteriota</taxon>
        <taxon>Cyanophyceae</taxon>
        <taxon>Oscillatoriophycideae</taxon>
        <taxon>Oscillatoriales</taxon>
        <taxon>Microcoleaceae</taxon>
        <taxon>Microcoleus</taxon>
        <taxon>Microcoleus anatoxicus</taxon>
    </lineage>
</organism>
<dbReference type="InterPro" id="IPR003477">
    <property type="entry name" value="PemK-like"/>
</dbReference>
<evidence type="ECO:0000313" key="4">
    <source>
        <dbReference type="EMBL" id="MEK0185379.1"/>
    </source>
</evidence>
<dbReference type="Pfam" id="PF02452">
    <property type="entry name" value="PemK_toxin"/>
    <property type="match status" value="1"/>
</dbReference>
<proteinExistence type="inferred from homology"/>